<dbReference type="Pfam" id="PF02668">
    <property type="entry name" value="TauD"/>
    <property type="match status" value="1"/>
</dbReference>
<evidence type="ECO:0000313" key="7">
    <source>
        <dbReference type="EMBL" id="CAB9522345.1"/>
    </source>
</evidence>
<evidence type="ECO:0000259" key="6">
    <source>
        <dbReference type="Pfam" id="PF02668"/>
    </source>
</evidence>
<name>A0A9N8EL47_9STRA</name>
<dbReference type="InterPro" id="IPR050411">
    <property type="entry name" value="AlphaKG_dependent_hydroxylases"/>
</dbReference>
<evidence type="ECO:0000256" key="1">
    <source>
        <dbReference type="ARBA" id="ARBA00001961"/>
    </source>
</evidence>
<dbReference type="OrthoDB" id="408743at2759"/>
<gene>
    <name evidence="7" type="ORF">SEMRO_1292_G260050.1</name>
</gene>
<dbReference type="Proteomes" id="UP001153069">
    <property type="component" value="Unassembled WGS sequence"/>
</dbReference>
<dbReference type="InterPro" id="IPR042098">
    <property type="entry name" value="TauD-like_sf"/>
</dbReference>
<dbReference type="PANTHER" id="PTHR10696">
    <property type="entry name" value="GAMMA-BUTYROBETAINE HYDROXYLASE-RELATED"/>
    <property type="match status" value="1"/>
</dbReference>
<dbReference type="Gene3D" id="3.60.130.10">
    <property type="entry name" value="Clavaminate synthase-like"/>
    <property type="match status" value="1"/>
</dbReference>
<protein>
    <submittedName>
        <fullName evidence="7">Probable gamma-butyrobetaine dioxygenase</fullName>
    </submittedName>
</protein>
<dbReference type="GO" id="GO:0051213">
    <property type="term" value="F:dioxygenase activity"/>
    <property type="evidence" value="ECO:0007669"/>
    <property type="project" value="UniProtKB-KW"/>
</dbReference>
<comment type="caution">
    <text evidence="7">The sequence shown here is derived from an EMBL/GenBank/DDBJ whole genome shotgun (WGS) entry which is preliminary data.</text>
</comment>
<reference evidence="7" key="1">
    <citation type="submission" date="2020-06" db="EMBL/GenBank/DDBJ databases">
        <authorList>
            <consortium name="Plant Systems Biology data submission"/>
        </authorList>
    </citation>
    <scope>NUCLEOTIDE SEQUENCE</scope>
    <source>
        <strain evidence="7">D6</strain>
    </source>
</reference>
<evidence type="ECO:0000256" key="3">
    <source>
        <dbReference type="ARBA" id="ARBA00022873"/>
    </source>
</evidence>
<keyword evidence="8" id="KW-1185">Reference proteome</keyword>
<dbReference type="AlphaFoldDB" id="A0A9N8EL47"/>
<feature type="domain" description="TauD/TfdA-like" evidence="6">
    <location>
        <begin position="169"/>
        <end position="453"/>
    </location>
</feature>
<comment type="pathway">
    <text evidence="2">Amine and polyamine biosynthesis; carnitine biosynthesis.</text>
</comment>
<evidence type="ECO:0000313" key="8">
    <source>
        <dbReference type="Proteomes" id="UP001153069"/>
    </source>
</evidence>
<dbReference type="SUPFAM" id="SSF51197">
    <property type="entry name" value="Clavaminate synthase-like"/>
    <property type="match status" value="1"/>
</dbReference>
<dbReference type="EMBL" id="CAICTM010001290">
    <property type="protein sequence ID" value="CAB9522345.1"/>
    <property type="molecule type" value="Genomic_DNA"/>
</dbReference>
<feature type="region of interest" description="Disordered" evidence="5">
    <location>
        <begin position="65"/>
        <end position="90"/>
    </location>
</feature>
<evidence type="ECO:0000256" key="2">
    <source>
        <dbReference type="ARBA" id="ARBA00005022"/>
    </source>
</evidence>
<accession>A0A9N8EL47</accession>
<keyword evidence="3" id="KW-0124">Carnitine biosynthesis</keyword>
<keyword evidence="7" id="KW-0223">Dioxygenase</keyword>
<keyword evidence="4" id="KW-0560">Oxidoreductase</keyword>
<evidence type="ECO:0000256" key="4">
    <source>
        <dbReference type="ARBA" id="ARBA00023002"/>
    </source>
</evidence>
<dbReference type="PANTHER" id="PTHR10696:SF51">
    <property type="entry name" value="TRIMETHYLLYSINE DIOXYGENASE, MITOCHONDRIAL"/>
    <property type="match status" value="1"/>
</dbReference>
<sequence>MFRGSIRKVEKLLSTARINAGRHPVCCISGLRHGHSLANEEEQEILSLPAQYLRAMDASEFDPSTFQRNNVRYDPQNGKPSLNDGHYQSASGKSRNNIIVKCSFDPKADCYHIIWEDGLQSRFSNQWVKGELSKYFGGSRNTDTGLDQKILWSDLNESSVRSSDMTLGFRDVVQSDQGMSAALKALYQYGILLVTQTPTDDDGAGVAALAAALGGGSMKNDNPTSLLPSYRNNPKECGIAFPNGTDGPLRTLYGTVWATSTSFQGDGASVADSAYGQEGLPLHTDMTYHQDPPGLQIFTMVQPALKGGESVFADGFAIAENLRINHPEAFSTLSQTPRRYRCIDPTTGWNLEAHGPVIVLRNNQIVGIRHNDLDRLPDLPPPNRTDDDEVEAFYNSLTEAHRAWDDMISMDKYRLVVALKPGDTMVVANHRCFHGRYSFETNESTPRAVIGCYMSQDELNSRFRQEGFVVP</sequence>
<evidence type="ECO:0000256" key="5">
    <source>
        <dbReference type="SAM" id="MobiDB-lite"/>
    </source>
</evidence>
<organism evidence="7 8">
    <name type="scientific">Seminavis robusta</name>
    <dbReference type="NCBI Taxonomy" id="568900"/>
    <lineage>
        <taxon>Eukaryota</taxon>
        <taxon>Sar</taxon>
        <taxon>Stramenopiles</taxon>
        <taxon>Ochrophyta</taxon>
        <taxon>Bacillariophyta</taxon>
        <taxon>Bacillariophyceae</taxon>
        <taxon>Bacillariophycidae</taxon>
        <taxon>Naviculales</taxon>
        <taxon>Naviculaceae</taxon>
        <taxon>Seminavis</taxon>
    </lineage>
</organism>
<dbReference type="GO" id="GO:0005739">
    <property type="term" value="C:mitochondrion"/>
    <property type="evidence" value="ECO:0007669"/>
    <property type="project" value="TreeGrafter"/>
</dbReference>
<comment type="cofactor">
    <cofactor evidence="1">
        <name>L-ascorbate</name>
        <dbReference type="ChEBI" id="CHEBI:38290"/>
    </cofactor>
</comment>
<dbReference type="InterPro" id="IPR003819">
    <property type="entry name" value="TauD/TfdA-like"/>
</dbReference>
<dbReference type="GO" id="GO:0045329">
    <property type="term" value="P:carnitine biosynthetic process"/>
    <property type="evidence" value="ECO:0007669"/>
    <property type="project" value="UniProtKB-KW"/>
</dbReference>
<proteinExistence type="predicted"/>